<accession>A0ABN2LTX7</accession>
<dbReference type="EMBL" id="BAAANJ010000001">
    <property type="protein sequence ID" value="GAA1799340.1"/>
    <property type="molecule type" value="Genomic_DNA"/>
</dbReference>
<dbReference type="Proteomes" id="UP001500002">
    <property type="component" value="Unassembled WGS sequence"/>
</dbReference>
<protein>
    <recommendedName>
        <fullName evidence="3">DUF4179 domain-containing protein</fullName>
    </recommendedName>
</protein>
<evidence type="ECO:0000313" key="1">
    <source>
        <dbReference type="EMBL" id="GAA1799340.1"/>
    </source>
</evidence>
<reference evidence="1 2" key="1">
    <citation type="journal article" date="2019" name="Int. J. Syst. Evol. Microbiol.">
        <title>The Global Catalogue of Microorganisms (GCM) 10K type strain sequencing project: providing services to taxonomists for standard genome sequencing and annotation.</title>
        <authorList>
            <consortium name="The Broad Institute Genomics Platform"/>
            <consortium name="The Broad Institute Genome Sequencing Center for Infectious Disease"/>
            <person name="Wu L."/>
            <person name="Ma J."/>
        </authorList>
    </citation>
    <scope>NUCLEOTIDE SEQUENCE [LARGE SCALE GENOMIC DNA]</scope>
    <source>
        <strain evidence="1 2">JCM 14322</strain>
    </source>
</reference>
<sequence>MAVIGWAALAMLVVGTFLAALGGLNATIYGSSSFVERYLEAIADDDIAAAASTPGVALDDAELEAFGLPADISTAMLRSGVVSAGPEDITIVSDVANPDGSHSVTASYRLGDEIAESTFLVRPLEPLYGVLHRWEFADSPIAVIDVTAAHNPLFTVGDLTLDTRANKTGDELTAFSHTAPYLAIAPAAYTFEYDSVLLEAAHVSVVAGAAEQVPVTVDAQPTPAFVERVQLKVDEYLTACAEQPVLQPAGCPFGIEIDDRVTAEPQWSILTSPQVTLTAGESSFDMPPTEGVAHISVEAQDLFDGHFYTVEQDRPFTLALAATINPDGSIAIQLK</sequence>
<evidence type="ECO:0000313" key="2">
    <source>
        <dbReference type="Proteomes" id="UP001500002"/>
    </source>
</evidence>
<evidence type="ECO:0008006" key="3">
    <source>
        <dbReference type="Google" id="ProtNLM"/>
    </source>
</evidence>
<keyword evidence="2" id="KW-1185">Reference proteome</keyword>
<organism evidence="1 2">
    <name type="scientific">Agromyces neolithicus</name>
    <dbReference type="NCBI Taxonomy" id="269420"/>
    <lineage>
        <taxon>Bacteria</taxon>
        <taxon>Bacillati</taxon>
        <taxon>Actinomycetota</taxon>
        <taxon>Actinomycetes</taxon>
        <taxon>Micrococcales</taxon>
        <taxon>Microbacteriaceae</taxon>
        <taxon>Agromyces</taxon>
    </lineage>
</organism>
<proteinExistence type="predicted"/>
<comment type="caution">
    <text evidence="1">The sequence shown here is derived from an EMBL/GenBank/DDBJ whole genome shotgun (WGS) entry which is preliminary data.</text>
</comment>
<name>A0ABN2LTX7_9MICO</name>
<gene>
    <name evidence="1" type="ORF">GCM10009749_03950</name>
</gene>